<dbReference type="InterPro" id="IPR006130">
    <property type="entry name" value="Asp/Orn_carbamoylTrfase"/>
</dbReference>
<comment type="pathway">
    <text evidence="1">Amino-acid biosynthesis; L-arginine biosynthesis; L-arginine from L-ornithine and carbamoyl phosphate: step 1/3.</text>
</comment>
<dbReference type="EC" id="2.1.3.3" evidence="3 6"/>
<feature type="domain" description="Aspartate/ornithine carbamoyltransferase carbamoyl-P binding" evidence="8">
    <location>
        <begin position="6"/>
        <end position="146"/>
    </location>
</feature>
<feature type="binding site" evidence="6">
    <location>
        <position position="221"/>
    </location>
    <ligand>
        <name>L-ornithine</name>
        <dbReference type="ChEBI" id="CHEBI:46911"/>
    </ligand>
</feature>
<comment type="subcellular location">
    <subcellularLocation>
        <location evidence="6">Cytoplasm</location>
    </subcellularLocation>
</comment>
<dbReference type="SUPFAM" id="SSF53671">
    <property type="entry name" value="Aspartate/ornithine carbamoyltransferase"/>
    <property type="match status" value="1"/>
</dbReference>
<evidence type="ECO:0000259" key="8">
    <source>
        <dbReference type="Pfam" id="PF02729"/>
    </source>
</evidence>
<dbReference type="InterPro" id="IPR036901">
    <property type="entry name" value="Asp/Orn_carbamoylTrfase_sf"/>
</dbReference>
<gene>
    <name evidence="9" type="primary">argF</name>
    <name evidence="9" type="ORF">VSS37_14385</name>
</gene>
<dbReference type="HAMAP" id="MF_01109">
    <property type="entry name" value="OTCase"/>
    <property type="match status" value="1"/>
</dbReference>
<dbReference type="NCBIfam" id="NF001986">
    <property type="entry name" value="PRK00779.1"/>
    <property type="match status" value="1"/>
</dbReference>
<evidence type="ECO:0000259" key="7">
    <source>
        <dbReference type="Pfam" id="PF00185"/>
    </source>
</evidence>
<reference evidence="10" key="1">
    <citation type="submission" date="2023-07" db="EMBL/GenBank/DDBJ databases">
        <title>The carbon used by Thiothrix.</title>
        <authorList>
            <person name="Chen L."/>
        </authorList>
    </citation>
    <scope>NUCLEOTIDE SEQUENCE [LARGE SCALE GENOMIC DNA]</scope>
</reference>
<dbReference type="InterPro" id="IPR006132">
    <property type="entry name" value="Asp/Orn_carbamoyltranf_P-bd"/>
</dbReference>
<organism evidence="9 10">
    <name type="scientific">Candidatus Thiothrix phosphatis</name>
    <dbReference type="NCBI Taxonomy" id="3112415"/>
    <lineage>
        <taxon>Bacteria</taxon>
        <taxon>Pseudomonadati</taxon>
        <taxon>Pseudomonadota</taxon>
        <taxon>Gammaproteobacteria</taxon>
        <taxon>Thiotrichales</taxon>
        <taxon>Thiotrichaceae</taxon>
        <taxon>Thiothrix</taxon>
    </lineage>
</organism>
<evidence type="ECO:0000256" key="1">
    <source>
        <dbReference type="ARBA" id="ARBA00004975"/>
    </source>
</evidence>
<evidence type="ECO:0000256" key="3">
    <source>
        <dbReference type="ARBA" id="ARBA00013007"/>
    </source>
</evidence>
<dbReference type="PRINTS" id="PR00100">
    <property type="entry name" value="AOTCASE"/>
</dbReference>
<evidence type="ECO:0000313" key="9">
    <source>
        <dbReference type="EMBL" id="MEB4592176.1"/>
    </source>
</evidence>
<evidence type="ECO:0000256" key="5">
    <source>
        <dbReference type="ARBA" id="ARBA00048772"/>
    </source>
</evidence>
<accession>A0ABU6D026</accession>
<dbReference type="InterPro" id="IPR024904">
    <property type="entry name" value="OTCase_ArgI"/>
</dbReference>
<dbReference type="PRINTS" id="PR00102">
    <property type="entry name" value="OTCASE"/>
</dbReference>
<reference evidence="9 10" key="2">
    <citation type="submission" date="2024-01" db="EMBL/GenBank/DDBJ databases">
        <authorList>
            <person name="Xie X."/>
        </authorList>
    </citation>
    <scope>NUCLEOTIDE SEQUENCE [LARGE SCALE GENOMIC DNA]</scope>
    <source>
        <strain evidence="9">SCUT-1</strain>
    </source>
</reference>
<dbReference type="Pfam" id="PF00185">
    <property type="entry name" value="OTCace"/>
    <property type="match status" value="1"/>
</dbReference>
<dbReference type="InterPro" id="IPR006131">
    <property type="entry name" value="Asp_carbamoyltransf_Asp/Orn-bd"/>
</dbReference>
<sequence length="311" mass="34765">MNNVVRHFLTLTDFTPVELHAVIGRAIQLKDRWKRGEAYEPLHLRTLAMIFEKSSTRTRVSFEAGMTQLGGHSMFLSPNDTQLGRGEPIEDSAKVISRMVDVVMIRTFEQAKVELFAKNSRVPVINALTDKFHPCQLLADMMTWMEQRGLPNGKTVAWIGDGNNMCHSWMNAAKLFGFHLNVACPEGYDPDADVVEASKGHVTFFRDPSEAVKGVEVVVTDTWASMGQEAEKLERERAFNGYQVTADMMKLAAKDALFMHCLPAYRGMEVSAEVMDGPQSVVWDEAENRLHAQKALLEVLVCGFPEGMPTA</sequence>
<name>A0ABU6D026_9GAMM</name>
<comment type="caution">
    <text evidence="9">The sequence shown here is derived from an EMBL/GenBank/DDBJ whole genome shotgun (WGS) entry which is preliminary data.</text>
</comment>
<feature type="binding site" evidence="6">
    <location>
        <position position="106"/>
    </location>
    <ligand>
        <name>carbamoyl phosphate</name>
        <dbReference type="ChEBI" id="CHEBI:58228"/>
    </ligand>
</feature>
<evidence type="ECO:0000313" key="10">
    <source>
        <dbReference type="Proteomes" id="UP001308005"/>
    </source>
</evidence>
<dbReference type="RefSeq" id="WP_324696322.1">
    <property type="nucleotide sequence ID" value="NZ_JAYMYJ010000124.1"/>
</dbReference>
<dbReference type="Pfam" id="PF02729">
    <property type="entry name" value="OTCace_N"/>
    <property type="match status" value="1"/>
</dbReference>
<dbReference type="InterPro" id="IPR002292">
    <property type="entry name" value="Orn/put_carbamltrans"/>
</dbReference>
<dbReference type="PANTHER" id="PTHR45753">
    <property type="entry name" value="ORNITHINE CARBAMOYLTRANSFERASE, MITOCHONDRIAL"/>
    <property type="match status" value="1"/>
</dbReference>
<keyword evidence="10" id="KW-1185">Reference proteome</keyword>
<dbReference type="EMBL" id="JAYMYJ010000124">
    <property type="protein sequence ID" value="MEB4592176.1"/>
    <property type="molecule type" value="Genomic_DNA"/>
</dbReference>
<proteinExistence type="inferred from homology"/>
<feature type="binding site" evidence="6">
    <location>
        <position position="164"/>
    </location>
    <ligand>
        <name>L-ornithine</name>
        <dbReference type="ChEBI" id="CHEBI:46911"/>
    </ligand>
</feature>
<dbReference type="Proteomes" id="UP001308005">
    <property type="component" value="Unassembled WGS sequence"/>
</dbReference>
<keyword evidence="6" id="KW-0963">Cytoplasm</keyword>
<dbReference type="Gene3D" id="3.40.50.1370">
    <property type="entry name" value="Aspartate/ornithine carbamoyltransferase"/>
    <property type="match status" value="2"/>
</dbReference>
<evidence type="ECO:0000256" key="6">
    <source>
        <dbReference type="HAMAP-Rule" id="MF_01109"/>
    </source>
</evidence>
<comment type="similarity">
    <text evidence="2 6">Belongs to the aspartate/ornithine carbamoyltransferase superfamily. OTCase family.</text>
</comment>
<feature type="binding site" evidence="6">
    <location>
        <begin position="225"/>
        <end position="226"/>
    </location>
    <ligand>
        <name>L-ornithine</name>
        <dbReference type="ChEBI" id="CHEBI:46911"/>
    </ligand>
</feature>
<keyword evidence="4 6" id="KW-0808">Transferase</keyword>
<feature type="binding site" evidence="6">
    <location>
        <begin position="261"/>
        <end position="262"/>
    </location>
    <ligand>
        <name>carbamoyl phosphate</name>
        <dbReference type="ChEBI" id="CHEBI:58228"/>
    </ligand>
</feature>
<feature type="binding site" evidence="6">
    <location>
        <begin position="133"/>
        <end position="136"/>
    </location>
    <ligand>
        <name>carbamoyl phosphate</name>
        <dbReference type="ChEBI" id="CHEBI:58228"/>
    </ligand>
</feature>
<feature type="binding site" evidence="6">
    <location>
        <position position="289"/>
    </location>
    <ligand>
        <name>carbamoyl phosphate</name>
        <dbReference type="ChEBI" id="CHEBI:58228"/>
    </ligand>
</feature>
<feature type="domain" description="Aspartate/ornithine carbamoyltransferase Asp/Orn-binding" evidence="7">
    <location>
        <begin position="153"/>
        <end position="299"/>
    </location>
</feature>
<dbReference type="PANTHER" id="PTHR45753:SF3">
    <property type="entry name" value="ORNITHINE TRANSCARBAMYLASE, MITOCHONDRIAL"/>
    <property type="match status" value="1"/>
</dbReference>
<feature type="binding site" evidence="6">
    <location>
        <begin position="55"/>
        <end position="58"/>
    </location>
    <ligand>
        <name>carbamoyl phosphate</name>
        <dbReference type="ChEBI" id="CHEBI:58228"/>
    </ligand>
</feature>
<dbReference type="GO" id="GO:0004585">
    <property type="term" value="F:ornithine carbamoyltransferase activity"/>
    <property type="evidence" value="ECO:0007669"/>
    <property type="project" value="UniProtKB-EC"/>
</dbReference>
<dbReference type="NCBIfam" id="TIGR00658">
    <property type="entry name" value="orni_carb_tr"/>
    <property type="match status" value="1"/>
</dbReference>
<comment type="catalytic activity">
    <reaction evidence="5 6">
        <text>carbamoyl phosphate + L-ornithine = L-citrulline + phosphate + H(+)</text>
        <dbReference type="Rhea" id="RHEA:19513"/>
        <dbReference type="ChEBI" id="CHEBI:15378"/>
        <dbReference type="ChEBI" id="CHEBI:43474"/>
        <dbReference type="ChEBI" id="CHEBI:46911"/>
        <dbReference type="ChEBI" id="CHEBI:57743"/>
        <dbReference type="ChEBI" id="CHEBI:58228"/>
        <dbReference type="EC" id="2.1.3.3"/>
    </reaction>
</comment>
<evidence type="ECO:0000256" key="2">
    <source>
        <dbReference type="ARBA" id="ARBA00007805"/>
    </source>
</evidence>
<evidence type="ECO:0000256" key="4">
    <source>
        <dbReference type="ARBA" id="ARBA00022679"/>
    </source>
</evidence>
<protein>
    <recommendedName>
        <fullName evidence="3 6">Ornithine carbamoyltransferase</fullName>
        <shortName evidence="6">OTCase</shortName>
        <ecNumber evidence="3 6">2.1.3.3</ecNumber>
    </recommendedName>
</protein>
<feature type="binding site" evidence="6">
    <location>
        <position position="82"/>
    </location>
    <ligand>
        <name>carbamoyl phosphate</name>
        <dbReference type="ChEBI" id="CHEBI:58228"/>
    </ligand>
</feature>
<dbReference type="PROSITE" id="PS00097">
    <property type="entry name" value="CARBAMOYLTRANSFERASE"/>
    <property type="match status" value="1"/>
</dbReference>